<comment type="caution">
    <text evidence="1">The sequence shown here is derived from an EMBL/GenBank/DDBJ whole genome shotgun (WGS) entry which is preliminary data.</text>
</comment>
<evidence type="ECO:0000313" key="2">
    <source>
        <dbReference type="Proteomes" id="UP001206925"/>
    </source>
</evidence>
<evidence type="ECO:0000313" key="1">
    <source>
        <dbReference type="EMBL" id="KAI7745837.1"/>
    </source>
</evidence>
<reference evidence="1" key="1">
    <citation type="submission" date="2022-06" db="EMBL/GenBank/DDBJ databases">
        <title>Uncovering the hologenomic basis of an extraordinary plant invasion.</title>
        <authorList>
            <person name="Bieker V.C."/>
            <person name="Martin M.D."/>
            <person name="Gilbert T."/>
            <person name="Hodgins K."/>
            <person name="Battlay P."/>
            <person name="Petersen B."/>
            <person name="Wilson J."/>
        </authorList>
    </citation>
    <scope>NUCLEOTIDE SEQUENCE</scope>
    <source>
        <strain evidence="1">AA19_3_7</strain>
        <tissue evidence="1">Leaf</tissue>
    </source>
</reference>
<name>A0AAD5CQF4_AMBAR</name>
<organism evidence="1 2">
    <name type="scientific">Ambrosia artemisiifolia</name>
    <name type="common">Common ragweed</name>
    <dbReference type="NCBI Taxonomy" id="4212"/>
    <lineage>
        <taxon>Eukaryota</taxon>
        <taxon>Viridiplantae</taxon>
        <taxon>Streptophyta</taxon>
        <taxon>Embryophyta</taxon>
        <taxon>Tracheophyta</taxon>
        <taxon>Spermatophyta</taxon>
        <taxon>Magnoliopsida</taxon>
        <taxon>eudicotyledons</taxon>
        <taxon>Gunneridae</taxon>
        <taxon>Pentapetalae</taxon>
        <taxon>asterids</taxon>
        <taxon>campanulids</taxon>
        <taxon>Asterales</taxon>
        <taxon>Asteraceae</taxon>
        <taxon>Asteroideae</taxon>
        <taxon>Heliantheae alliance</taxon>
        <taxon>Heliantheae</taxon>
        <taxon>Ambrosia</taxon>
    </lineage>
</organism>
<dbReference type="Proteomes" id="UP001206925">
    <property type="component" value="Unassembled WGS sequence"/>
</dbReference>
<dbReference type="EMBL" id="JAMZMK010007110">
    <property type="protein sequence ID" value="KAI7745837.1"/>
    <property type="molecule type" value="Genomic_DNA"/>
</dbReference>
<keyword evidence="2" id="KW-1185">Reference proteome</keyword>
<gene>
    <name evidence="1" type="ORF">M8C21_007943</name>
</gene>
<accession>A0AAD5CQF4</accession>
<proteinExistence type="predicted"/>
<protein>
    <submittedName>
        <fullName evidence="1">Uncharacterized protein</fullName>
    </submittedName>
</protein>
<dbReference type="AlphaFoldDB" id="A0AAD5CQF4"/>
<sequence>MSSPYNQSLKVLQINTKEAAMTTKKAQRLLDASKSTHDNSVTSNGENQMHRVSYLLTLIGAELASQEERSAASLAAYIALAEELTEMGLFSKKLKLLDLVNCNKELKMVFVAKCEELEEHVVYLKDDRSL</sequence>